<feature type="chain" id="PRO_5044239052" evidence="3">
    <location>
        <begin position="33"/>
        <end position="695"/>
    </location>
</feature>
<feature type="domain" description="LamG-like jellyroll fold" evidence="4">
    <location>
        <begin position="335"/>
        <end position="467"/>
    </location>
</feature>
<dbReference type="PANTHER" id="PTHR46943">
    <property type="entry name" value="PENTRAXIN-RELATED PROTEIN PTX3"/>
    <property type="match status" value="1"/>
</dbReference>
<dbReference type="AlphaFoldDB" id="A0AB39LVY5"/>
<evidence type="ECO:0000313" key="5">
    <source>
        <dbReference type="EMBL" id="XDP97056.1"/>
    </source>
</evidence>
<reference evidence="5" key="1">
    <citation type="submission" date="2024-07" db="EMBL/GenBank/DDBJ databases">
        <authorList>
            <person name="Yu S.T."/>
        </authorList>
    </citation>
    <scope>NUCLEOTIDE SEQUENCE</scope>
    <source>
        <strain evidence="5">R02</strain>
    </source>
</reference>
<organism evidence="5">
    <name type="scientific">Streptomyces sp. R02</name>
    <dbReference type="NCBI Taxonomy" id="3238623"/>
    <lineage>
        <taxon>Bacteria</taxon>
        <taxon>Bacillati</taxon>
        <taxon>Actinomycetota</taxon>
        <taxon>Actinomycetes</taxon>
        <taxon>Kitasatosporales</taxon>
        <taxon>Streptomycetaceae</taxon>
        <taxon>Streptomyces</taxon>
    </lineage>
</organism>
<evidence type="ECO:0000259" key="4">
    <source>
        <dbReference type="SMART" id="SM00560"/>
    </source>
</evidence>
<dbReference type="InterPro" id="IPR042837">
    <property type="entry name" value="PTX3"/>
</dbReference>
<gene>
    <name evidence="5" type="ORF">AB5J57_27605</name>
</gene>
<evidence type="ECO:0000256" key="1">
    <source>
        <dbReference type="ARBA" id="ARBA00022729"/>
    </source>
</evidence>
<dbReference type="SUPFAM" id="SSF49899">
    <property type="entry name" value="Concanavalin A-like lectins/glucanases"/>
    <property type="match status" value="2"/>
</dbReference>
<protein>
    <submittedName>
        <fullName evidence="5">LamG-like jellyroll fold domain-containing protein</fullName>
    </submittedName>
</protein>
<keyword evidence="1 3" id="KW-0732">Signal</keyword>
<dbReference type="Pfam" id="PF13385">
    <property type="entry name" value="Laminin_G_3"/>
    <property type="match status" value="2"/>
</dbReference>
<feature type="signal peptide" evidence="3">
    <location>
        <begin position="1"/>
        <end position="32"/>
    </location>
</feature>
<dbReference type="RefSeq" id="WP_369159800.1">
    <property type="nucleotide sequence ID" value="NZ_CP163429.1"/>
</dbReference>
<accession>A0AB39LVY5</accession>
<feature type="domain" description="LamG-like jellyroll fold" evidence="4">
    <location>
        <begin position="547"/>
        <end position="686"/>
    </location>
</feature>
<evidence type="ECO:0000256" key="3">
    <source>
        <dbReference type="SAM" id="SignalP"/>
    </source>
</evidence>
<dbReference type="SMART" id="SM00560">
    <property type="entry name" value="LamGL"/>
    <property type="match status" value="2"/>
</dbReference>
<dbReference type="EMBL" id="CP163429">
    <property type="protein sequence ID" value="XDP97056.1"/>
    <property type="molecule type" value="Genomic_DNA"/>
</dbReference>
<dbReference type="InterPro" id="IPR006558">
    <property type="entry name" value="LamG-like"/>
</dbReference>
<proteinExistence type="predicted"/>
<name>A0AB39LVY5_9ACTN</name>
<dbReference type="Gene3D" id="2.60.120.200">
    <property type="match status" value="2"/>
</dbReference>
<dbReference type="GO" id="GO:0006955">
    <property type="term" value="P:immune response"/>
    <property type="evidence" value="ECO:0007669"/>
    <property type="project" value="InterPro"/>
</dbReference>
<dbReference type="PANTHER" id="PTHR46943:SF1">
    <property type="entry name" value="PENTRAXIN-RELATED PROTEIN PTX3"/>
    <property type="match status" value="1"/>
</dbReference>
<dbReference type="InterPro" id="IPR013320">
    <property type="entry name" value="ConA-like_dom_sf"/>
</dbReference>
<evidence type="ECO:0000256" key="2">
    <source>
        <dbReference type="ARBA" id="ARBA00023157"/>
    </source>
</evidence>
<keyword evidence="2" id="KW-1015">Disulfide bond</keyword>
<sequence length="695" mass="72902">MNWYSGRRVRSVAAATGLAALLLAAAPGVASAAGAAGENLPPLQPRTDDLTASYRSCSEDVVYVGAAPELRAVVADTTEDNAEWEVNRAGAEFEAWWTDADGVRQQRAFTTSPLHSPVTALWRTPDDLPPDTVVSWHVRAVDDQGALSAWSDEAPGHTCRFVIDTVGPEPAAVVSDRYPDDDSTWHDGVGVHGSFTFDSPSEDVVEYVYSFRGGWEKRVRPAEPGGPATIRWMPERSGVHTLQVRSLDRAGRSSAVTTHTVRVAEGRSPVARWKLDDPAGSATAGAEAGPVLRAGQGVVFGAPGPSRTGLTSAVTLDGRGDSHLATDAPVADTDGTFAVSAWVRPAAAGTPMTVASQDTADGGSAFTLGARPADDGTAVWSFRLGATTLTGGSVTAGKWTRLTGVRDGEDGTLRLYVDGTAVATGTGVAPVGASGAFEVGRARGEGGARWRGEVADVRVWDRVVTGEEIERLASRPAELAASWDIERTDDGVVPDRTGTLPLTLHGGASFTPDDPFDALDGSSHLLLDGTDGYAATGGPVVDTSESYSVGLRVRFADDTTDRPMTLLSQGNADHDAFAVRHNPATSEWQLVVTDGSGPDAGTTVTSGYAYHNSWGDEVVLVFDDSAGRVTLYVQGNPVVTAEHTAPWSSTGPLQIGRGHTSGGEWGDHLRGGVDTVRVFRGALTEQQVVMYAYLS</sequence>